<evidence type="ECO:0000256" key="1">
    <source>
        <dbReference type="SAM" id="SignalP"/>
    </source>
</evidence>
<name>A0A517N260_9BACT</name>
<keyword evidence="3" id="KW-1185">Reference proteome</keyword>
<dbReference type="Proteomes" id="UP000319852">
    <property type="component" value="Chromosome"/>
</dbReference>
<gene>
    <name evidence="2" type="ORF">HG15A2_45640</name>
</gene>
<dbReference type="EMBL" id="CP036263">
    <property type="protein sequence ID" value="QDT01222.1"/>
    <property type="molecule type" value="Genomic_DNA"/>
</dbReference>
<feature type="signal peptide" evidence="1">
    <location>
        <begin position="1"/>
        <end position="21"/>
    </location>
</feature>
<accession>A0A517N260</accession>
<dbReference type="InterPro" id="IPR013424">
    <property type="entry name" value="Ice-binding_C"/>
</dbReference>
<organism evidence="2 3">
    <name type="scientific">Adhaeretor mobilis</name>
    <dbReference type="NCBI Taxonomy" id="1930276"/>
    <lineage>
        <taxon>Bacteria</taxon>
        <taxon>Pseudomonadati</taxon>
        <taxon>Planctomycetota</taxon>
        <taxon>Planctomycetia</taxon>
        <taxon>Pirellulales</taxon>
        <taxon>Lacipirellulaceae</taxon>
        <taxon>Adhaeretor</taxon>
    </lineage>
</organism>
<dbReference type="NCBIfam" id="TIGR02595">
    <property type="entry name" value="PEP_CTERM"/>
    <property type="match status" value="1"/>
</dbReference>
<keyword evidence="1" id="KW-0732">Signal</keyword>
<evidence type="ECO:0008006" key="4">
    <source>
        <dbReference type="Google" id="ProtNLM"/>
    </source>
</evidence>
<dbReference type="OrthoDB" id="9847694at2"/>
<reference evidence="2 3" key="1">
    <citation type="submission" date="2019-02" db="EMBL/GenBank/DDBJ databases">
        <title>Deep-cultivation of Planctomycetes and their phenomic and genomic characterization uncovers novel biology.</title>
        <authorList>
            <person name="Wiegand S."/>
            <person name="Jogler M."/>
            <person name="Boedeker C."/>
            <person name="Pinto D."/>
            <person name="Vollmers J."/>
            <person name="Rivas-Marin E."/>
            <person name="Kohn T."/>
            <person name="Peeters S.H."/>
            <person name="Heuer A."/>
            <person name="Rast P."/>
            <person name="Oberbeckmann S."/>
            <person name="Bunk B."/>
            <person name="Jeske O."/>
            <person name="Meyerdierks A."/>
            <person name="Storesund J.E."/>
            <person name="Kallscheuer N."/>
            <person name="Luecker S."/>
            <person name="Lage O.M."/>
            <person name="Pohl T."/>
            <person name="Merkel B.J."/>
            <person name="Hornburger P."/>
            <person name="Mueller R.-W."/>
            <person name="Bruemmer F."/>
            <person name="Labrenz M."/>
            <person name="Spormann A.M."/>
            <person name="Op den Camp H."/>
            <person name="Overmann J."/>
            <person name="Amann R."/>
            <person name="Jetten M.S.M."/>
            <person name="Mascher T."/>
            <person name="Medema M.H."/>
            <person name="Devos D.P."/>
            <person name="Kaster A.-K."/>
            <person name="Ovreas L."/>
            <person name="Rohde M."/>
            <person name="Galperin M.Y."/>
            <person name="Jogler C."/>
        </authorList>
    </citation>
    <scope>NUCLEOTIDE SEQUENCE [LARGE SCALE GENOMIC DNA]</scope>
    <source>
        <strain evidence="2 3">HG15A2</strain>
    </source>
</reference>
<evidence type="ECO:0000313" key="3">
    <source>
        <dbReference type="Proteomes" id="UP000319852"/>
    </source>
</evidence>
<dbReference type="KEGG" id="amob:HG15A2_45640"/>
<evidence type="ECO:0000313" key="2">
    <source>
        <dbReference type="EMBL" id="QDT01222.1"/>
    </source>
</evidence>
<proteinExistence type="predicted"/>
<dbReference type="RefSeq" id="WP_145063266.1">
    <property type="nucleotide sequence ID" value="NZ_CP036263.1"/>
</dbReference>
<feature type="chain" id="PRO_5022093940" description="PEP-CTERM protein-sorting domain-containing protein" evidence="1">
    <location>
        <begin position="22"/>
        <end position="232"/>
    </location>
</feature>
<protein>
    <recommendedName>
        <fullName evidence="4">PEP-CTERM protein-sorting domain-containing protein</fullName>
    </recommendedName>
</protein>
<sequence length="232" mass="24387" precursor="true">MKSIFSICLAIGLSSAFNASAATIYSQTTPSEPFAAFSSADFPISQKSADNFLIDAAEPVTVRSLRFIGSTGVVTPTPDVFRVVFLEDAGGLPGAPLVGGDFDIGSPYSREPTGGPLLNGVTTPHEYIVNVPGGLVLSPGTIYWLSITNTPQPNLGWVWARADSELDQLTAATSGSVASGPWNTFETGGMWFELNDQTIPEPSSLLLLLASLCSTVVARSRQCNQASISPKI</sequence>
<dbReference type="AlphaFoldDB" id="A0A517N260"/>